<keyword evidence="2" id="KW-1185">Reference proteome</keyword>
<proteinExistence type="predicted"/>
<dbReference type="EMBL" id="JAJVCZ030000012">
    <property type="protein sequence ID" value="KAL0253430.1"/>
    <property type="molecule type" value="Genomic_DNA"/>
</dbReference>
<evidence type="ECO:0000313" key="1">
    <source>
        <dbReference type="EMBL" id="KAL0253430.1"/>
    </source>
</evidence>
<evidence type="ECO:0000313" key="2">
    <source>
        <dbReference type="Proteomes" id="UP001430584"/>
    </source>
</evidence>
<reference evidence="1 2" key="1">
    <citation type="submission" date="2024-02" db="EMBL/GenBank/DDBJ databases">
        <title>De novo assembly and annotation of 12 fungi associated with fruit tree decline syndrome in Ontario, Canada.</title>
        <authorList>
            <person name="Sulman M."/>
            <person name="Ellouze W."/>
            <person name="Ilyukhin E."/>
        </authorList>
    </citation>
    <scope>NUCLEOTIDE SEQUENCE [LARGE SCALE GENOMIC DNA]</scope>
    <source>
        <strain evidence="1 2">FDS-637</strain>
    </source>
</reference>
<dbReference type="Proteomes" id="UP001430584">
    <property type="component" value="Unassembled WGS sequence"/>
</dbReference>
<dbReference type="RefSeq" id="XP_066628074.1">
    <property type="nucleotide sequence ID" value="XM_066781791.1"/>
</dbReference>
<accession>A0ABR3BYG0</accession>
<gene>
    <name evidence="1" type="ORF">SLS55_010409</name>
</gene>
<sequence>MASKAPNRQTLRAWLTQPDPVLKLAILYKSAADEQQMKPWPEVPSWKHWTEFSLTTIEDSLGFLLDTKFDFPPFLTDFHKSTGKPDWASLRATVVGKKPPLCSFPGDTKACDSEFPESASPKRKKTTSELWAEKYLRQISHYSLKRKTRPTGQGIVPEVQSIKWSTEPDPKNLTIPLALFGMQVFASLDHKVRNNYVRMAKEYQNALEAVRVGMKKAGL</sequence>
<dbReference type="GeneID" id="92014494"/>
<organism evidence="1 2">
    <name type="scientific">Diplodia seriata</name>
    <dbReference type="NCBI Taxonomy" id="420778"/>
    <lineage>
        <taxon>Eukaryota</taxon>
        <taxon>Fungi</taxon>
        <taxon>Dikarya</taxon>
        <taxon>Ascomycota</taxon>
        <taxon>Pezizomycotina</taxon>
        <taxon>Dothideomycetes</taxon>
        <taxon>Dothideomycetes incertae sedis</taxon>
        <taxon>Botryosphaeriales</taxon>
        <taxon>Botryosphaeriaceae</taxon>
        <taxon>Diplodia</taxon>
    </lineage>
</organism>
<comment type="caution">
    <text evidence="1">The sequence shown here is derived from an EMBL/GenBank/DDBJ whole genome shotgun (WGS) entry which is preliminary data.</text>
</comment>
<name>A0ABR3BYG0_9PEZI</name>
<protein>
    <submittedName>
        <fullName evidence="1">Uncharacterized protein</fullName>
    </submittedName>
</protein>